<evidence type="ECO:0000313" key="2">
    <source>
        <dbReference type="Proteomes" id="UP001178662"/>
    </source>
</evidence>
<name>A0AA95JFN8_9BACL</name>
<reference evidence="1" key="1">
    <citation type="submission" date="2023-03" db="EMBL/GenBank/DDBJ databases">
        <title>Andean soil-derived lignocellulolytic bacterial consortium as a source of novel taxa and putative plastic-active enzymes.</title>
        <authorList>
            <person name="Diaz-Garcia L."/>
            <person name="Chuvochina M."/>
            <person name="Feuerriegel G."/>
            <person name="Bunk B."/>
            <person name="Sproer C."/>
            <person name="Streit W.R."/>
            <person name="Rodriguez L.M."/>
            <person name="Overmann J."/>
            <person name="Jimenez D.J."/>
        </authorList>
    </citation>
    <scope>NUCLEOTIDE SEQUENCE</scope>
    <source>
        <strain evidence="1">MAG 2441</strain>
    </source>
</reference>
<keyword evidence="2" id="KW-1185">Reference proteome</keyword>
<gene>
    <name evidence="1" type="ORF">P0Y55_15655</name>
</gene>
<protein>
    <submittedName>
        <fullName evidence="1">Uncharacterized protein</fullName>
    </submittedName>
</protein>
<dbReference type="AlphaFoldDB" id="A0AA95JFN8"/>
<sequence>MTAGRLGKEQRACARVLFFVFYWGYCGVNELLNTDEFRYNNDGNSCRFVASLNISNAIIYTIQQEVINDEDCNWS</sequence>
<evidence type="ECO:0000313" key="1">
    <source>
        <dbReference type="EMBL" id="WEK53980.1"/>
    </source>
</evidence>
<accession>A0AA95JFN8</accession>
<organism evidence="1 2">
    <name type="scientific">Candidatus Cohnella colombiensis</name>
    <dbReference type="NCBI Taxonomy" id="3121368"/>
    <lineage>
        <taxon>Bacteria</taxon>
        <taxon>Bacillati</taxon>
        <taxon>Bacillota</taxon>
        <taxon>Bacilli</taxon>
        <taxon>Bacillales</taxon>
        <taxon>Paenibacillaceae</taxon>
        <taxon>Cohnella</taxon>
    </lineage>
</organism>
<dbReference type="Proteomes" id="UP001178662">
    <property type="component" value="Chromosome"/>
</dbReference>
<proteinExistence type="predicted"/>
<dbReference type="EMBL" id="CP119317">
    <property type="protein sequence ID" value="WEK53980.1"/>
    <property type="molecule type" value="Genomic_DNA"/>
</dbReference>